<dbReference type="VEuPathDB" id="FungiDB:PYU1_G000080"/>
<dbReference type="CDD" id="cd00593">
    <property type="entry name" value="RIBOc"/>
    <property type="match status" value="1"/>
</dbReference>
<dbReference type="PANTHER" id="PTHR11207">
    <property type="entry name" value="RIBONUCLEASE III"/>
    <property type="match status" value="1"/>
</dbReference>
<dbReference type="GO" id="GO:0005634">
    <property type="term" value="C:nucleus"/>
    <property type="evidence" value="ECO:0007669"/>
    <property type="project" value="TreeGrafter"/>
</dbReference>
<organism evidence="3 4">
    <name type="scientific">Globisporangium ultimum (strain ATCC 200006 / CBS 805.95 / DAOM BR144)</name>
    <name type="common">Pythium ultimum</name>
    <dbReference type="NCBI Taxonomy" id="431595"/>
    <lineage>
        <taxon>Eukaryota</taxon>
        <taxon>Sar</taxon>
        <taxon>Stramenopiles</taxon>
        <taxon>Oomycota</taxon>
        <taxon>Peronosporomycetes</taxon>
        <taxon>Pythiales</taxon>
        <taxon>Pythiaceae</taxon>
        <taxon>Globisporangium</taxon>
    </lineage>
</organism>
<dbReference type="InterPro" id="IPR036389">
    <property type="entry name" value="RNase_III_sf"/>
</dbReference>
<proteinExistence type="predicted"/>
<dbReference type="GO" id="GO:0004525">
    <property type="term" value="F:ribonuclease III activity"/>
    <property type="evidence" value="ECO:0007669"/>
    <property type="project" value="InterPro"/>
</dbReference>
<dbReference type="Pfam" id="PF14622">
    <property type="entry name" value="Ribonucleas_3_3"/>
    <property type="match status" value="1"/>
</dbReference>
<dbReference type="SUPFAM" id="SSF69065">
    <property type="entry name" value="RNase III domain-like"/>
    <property type="match status" value="1"/>
</dbReference>
<reference evidence="4" key="1">
    <citation type="journal article" date="2010" name="Genome Biol.">
        <title>Genome sequence of the necrotrophic plant pathogen Pythium ultimum reveals original pathogenicity mechanisms and effector repertoire.</title>
        <authorList>
            <person name="Levesque C.A."/>
            <person name="Brouwer H."/>
            <person name="Cano L."/>
            <person name="Hamilton J.P."/>
            <person name="Holt C."/>
            <person name="Huitema E."/>
            <person name="Raffaele S."/>
            <person name="Robideau G.P."/>
            <person name="Thines M."/>
            <person name="Win J."/>
            <person name="Zerillo M.M."/>
            <person name="Beakes G.W."/>
            <person name="Boore J.L."/>
            <person name="Busam D."/>
            <person name="Dumas B."/>
            <person name="Ferriera S."/>
            <person name="Fuerstenberg S.I."/>
            <person name="Gachon C.M."/>
            <person name="Gaulin E."/>
            <person name="Govers F."/>
            <person name="Grenville-Briggs L."/>
            <person name="Horner N."/>
            <person name="Hostetler J."/>
            <person name="Jiang R.H."/>
            <person name="Johnson J."/>
            <person name="Krajaejun T."/>
            <person name="Lin H."/>
            <person name="Meijer H.J."/>
            <person name="Moore B."/>
            <person name="Morris P."/>
            <person name="Phuntmart V."/>
            <person name="Puiu D."/>
            <person name="Shetty J."/>
            <person name="Stajich J.E."/>
            <person name="Tripathy S."/>
            <person name="Wawra S."/>
            <person name="van West P."/>
            <person name="Whitty B.R."/>
            <person name="Coutinho P.M."/>
            <person name="Henrissat B."/>
            <person name="Martin F."/>
            <person name="Thomas P.D."/>
            <person name="Tyler B.M."/>
            <person name="De Vries R.P."/>
            <person name="Kamoun S."/>
            <person name="Yandell M."/>
            <person name="Tisserat N."/>
            <person name="Buell C.R."/>
        </authorList>
    </citation>
    <scope>NUCLEOTIDE SEQUENCE</scope>
    <source>
        <strain evidence="4">DAOM:BR144</strain>
    </source>
</reference>
<evidence type="ECO:0000313" key="4">
    <source>
        <dbReference type="Proteomes" id="UP000019132"/>
    </source>
</evidence>
<reference evidence="4" key="2">
    <citation type="submission" date="2010-04" db="EMBL/GenBank/DDBJ databases">
        <authorList>
            <person name="Buell R."/>
            <person name="Hamilton J."/>
            <person name="Hostetler J."/>
        </authorList>
    </citation>
    <scope>NUCLEOTIDE SEQUENCE [LARGE SCALE GENOMIC DNA]</scope>
    <source>
        <strain evidence="4">DAOM:BR144</strain>
    </source>
</reference>
<dbReference type="PROSITE" id="PS50142">
    <property type="entry name" value="RNASE_3_2"/>
    <property type="match status" value="1"/>
</dbReference>
<dbReference type="Gene3D" id="1.10.1520.10">
    <property type="entry name" value="Ribonuclease III domain"/>
    <property type="match status" value="1"/>
</dbReference>
<dbReference type="eggNOG" id="KOG1817">
    <property type="taxonomic scope" value="Eukaryota"/>
</dbReference>
<keyword evidence="4" id="KW-1185">Reference proteome</keyword>
<accession>K3W539</accession>
<protein>
    <recommendedName>
        <fullName evidence="2">RNase III domain-containing protein</fullName>
    </recommendedName>
</protein>
<dbReference type="EMBL" id="GL376636">
    <property type="status" value="NOT_ANNOTATED_CDS"/>
    <property type="molecule type" value="Genomic_DNA"/>
</dbReference>
<feature type="domain" description="RNase III" evidence="2">
    <location>
        <begin position="118"/>
        <end position="260"/>
    </location>
</feature>
<dbReference type="PANTHER" id="PTHR11207:SF0">
    <property type="entry name" value="RIBONUCLEASE 3"/>
    <property type="match status" value="1"/>
</dbReference>
<dbReference type="OMA" id="PRENTAW"/>
<sequence>MVATVAKRIRGGVRVHGIRIDAPSSLLGCRLMSQQQQQQQQQQQRSAAGRDFKKASLENNRNADDHHKIQTRVDAKDIAAKPIASECLVRPTLNSDWQVITKDHFKVIPIPKGWEQELEKLQKRIDVRFNDTTHLKCALTHHGAFTHNQVAGEVPAHRLSNRSLEFLGDSILSMAVASYLFQAQPLHQEGQLTQSKSALVNNQTLSKVCVNDLQIHKLILVASDYSLARQSSKSRYVKGRTTIQSGAVESLIAAVYLDKGLETALAFVNTKILPHAIKYATHETVWEPVGALQTLLQANGYGHPVYKHHPAPLNSVVFNVSLVVKGESA</sequence>
<dbReference type="SMART" id="SM00535">
    <property type="entry name" value="RIBOc"/>
    <property type="match status" value="1"/>
</dbReference>
<dbReference type="AlphaFoldDB" id="K3W539"/>
<dbReference type="InterPro" id="IPR000999">
    <property type="entry name" value="RNase_III_dom"/>
</dbReference>
<dbReference type="Proteomes" id="UP000019132">
    <property type="component" value="Unassembled WGS sequence"/>
</dbReference>
<dbReference type="STRING" id="431595.K3W539"/>
<evidence type="ECO:0000313" key="3">
    <source>
        <dbReference type="EnsemblProtists" id="PYU1_T000080"/>
    </source>
</evidence>
<name>K3W539_GLOUD</name>
<dbReference type="HOGENOM" id="CLU_071738_0_0_1"/>
<dbReference type="SUPFAM" id="SSF54768">
    <property type="entry name" value="dsRNA-binding domain-like"/>
    <property type="match status" value="1"/>
</dbReference>
<dbReference type="EnsemblProtists" id="PYU1_T000080">
    <property type="protein sequence ID" value="PYU1_T000080"/>
    <property type="gene ID" value="PYU1_G000080"/>
</dbReference>
<dbReference type="InParanoid" id="K3W539"/>
<dbReference type="GO" id="GO:0006396">
    <property type="term" value="P:RNA processing"/>
    <property type="evidence" value="ECO:0007669"/>
    <property type="project" value="InterPro"/>
</dbReference>
<dbReference type="GO" id="GO:0010468">
    <property type="term" value="P:regulation of gene expression"/>
    <property type="evidence" value="ECO:0007669"/>
    <property type="project" value="TreeGrafter"/>
</dbReference>
<evidence type="ECO:0000256" key="1">
    <source>
        <dbReference type="ARBA" id="ARBA00022884"/>
    </source>
</evidence>
<dbReference type="GO" id="GO:0003725">
    <property type="term" value="F:double-stranded RNA binding"/>
    <property type="evidence" value="ECO:0007669"/>
    <property type="project" value="TreeGrafter"/>
</dbReference>
<evidence type="ECO:0000259" key="2">
    <source>
        <dbReference type="PROSITE" id="PS50142"/>
    </source>
</evidence>
<keyword evidence="1" id="KW-0694">RNA-binding</keyword>
<reference evidence="3" key="3">
    <citation type="submission" date="2015-02" db="UniProtKB">
        <authorList>
            <consortium name="EnsemblProtists"/>
        </authorList>
    </citation>
    <scope>IDENTIFICATION</scope>
    <source>
        <strain evidence="3">DAOM BR144</strain>
    </source>
</reference>